<reference evidence="1" key="1">
    <citation type="submission" date="2023-07" db="EMBL/GenBank/DDBJ databases">
        <title>Two novel species in the genus Flavivirga.</title>
        <authorList>
            <person name="Kwon K."/>
        </authorList>
    </citation>
    <scope>NUCLEOTIDE SEQUENCE</scope>
    <source>
        <strain evidence="1">KACC 14158</strain>
    </source>
</reference>
<proteinExistence type="predicted"/>
<dbReference type="EMBL" id="JAUOEL010000003">
    <property type="protein sequence ID" value="MDO5974420.1"/>
    <property type="molecule type" value="Genomic_DNA"/>
</dbReference>
<protein>
    <submittedName>
        <fullName evidence="1">DUF1702 family protein</fullName>
    </submittedName>
</protein>
<keyword evidence="2" id="KW-1185">Reference proteome</keyword>
<dbReference type="Pfam" id="PF08012">
    <property type="entry name" value="DUF1702"/>
    <property type="match status" value="1"/>
</dbReference>
<dbReference type="InterPro" id="IPR012964">
    <property type="entry name" value="DUF1702"/>
</dbReference>
<accession>A0ABT8WMN1</accession>
<name>A0ABT8WMN1_9FLAO</name>
<sequence length="336" mass="38233">MIFNLKLIRKQFFAMPLKEANFSVRKFEEGHEAQSRLEMVAKTVVNGYNTTVEHGLNDDLRAISQSISNELSGFFHEGIGMGLYALDLVSLRNKNRFWNYIIEKDKKHEYMSYIGAGLTCGVFNSSYEKLIDKIDPMSGPLVLDGVGFYYAMFKTKKTITNFYVPKKIKSNDFYLERYDNGLGRALWFYNSGEPKKIKNTINTFPKERRANIWSGIGLAAAYAGGISNDKIPKLKSSSGIYQIMLAQGALLAAHTRYTAGNPHKDDITVKLLTGISGLKCHKKALEFKQRFQGEKYIDGKPSFQVFLEHIREWLGQVNLQDVNYEIEESKLVVDIV</sequence>
<gene>
    <name evidence="1" type="ORF">Q4Q40_09510</name>
</gene>
<comment type="caution">
    <text evidence="1">The sequence shown here is derived from an EMBL/GenBank/DDBJ whole genome shotgun (WGS) entry which is preliminary data.</text>
</comment>
<organism evidence="1 2">
    <name type="scientific">Flavivirga jejuensis</name>
    <dbReference type="NCBI Taxonomy" id="870487"/>
    <lineage>
        <taxon>Bacteria</taxon>
        <taxon>Pseudomonadati</taxon>
        <taxon>Bacteroidota</taxon>
        <taxon>Flavobacteriia</taxon>
        <taxon>Flavobacteriales</taxon>
        <taxon>Flavobacteriaceae</taxon>
        <taxon>Flavivirga</taxon>
    </lineage>
</organism>
<dbReference type="Proteomes" id="UP001176806">
    <property type="component" value="Unassembled WGS sequence"/>
</dbReference>
<dbReference type="RefSeq" id="WP_303301561.1">
    <property type="nucleotide sequence ID" value="NZ_BAABDA010000050.1"/>
</dbReference>
<evidence type="ECO:0000313" key="2">
    <source>
        <dbReference type="Proteomes" id="UP001176806"/>
    </source>
</evidence>
<evidence type="ECO:0000313" key="1">
    <source>
        <dbReference type="EMBL" id="MDO5974420.1"/>
    </source>
</evidence>